<dbReference type="Proteomes" id="UP000828941">
    <property type="component" value="Chromosome 8"/>
</dbReference>
<sequence>MAKEGLGLEITELRLGLPGGEHSRVDKNEKKRVFSEISGGDENSCSDDGKQPAKNQVVGWPPVCSYRKRNSLSEASKMYVKVSMDGAPFLRKIDLGMHKGYSELALALERLFGCHGIGEALKDADNTEHVPIYEDKDGDWMLVGDVPWQMFIESCKRLRIMKKSDAKGLLCNQKGLQNYL</sequence>
<protein>
    <submittedName>
        <fullName evidence="1">Uncharacterized protein</fullName>
    </submittedName>
</protein>
<reference evidence="1 2" key="1">
    <citation type="journal article" date="2022" name="DNA Res.">
        <title>Chromosomal-level genome assembly of the orchid tree Bauhinia variegata (Leguminosae; Cercidoideae) supports the allotetraploid origin hypothesis of Bauhinia.</title>
        <authorList>
            <person name="Zhong Y."/>
            <person name="Chen Y."/>
            <person name="Zheng D."/>
            <person name="Pang J."/>
            <person name="Liu Y."/>
            <person name="Luo S."/>
            <person name="Meng S."/>
            <person name="Qian L."/>
            <person name="Wei D."/>
            <person name="Dai S."/>
            <person name="Zhou R."/>
        </authorList>
    </citation>
    <scope>NUCLEOTIDE SEQUENCE [LARGE SCALE GENOMIC DNA]</scope>
    <source>
        <strain evidence="1">BV-YZ2020</strain>
    </source>
</reference>
<proteinExistence type="predicted"/>
<accession>A0ACB9MYW4</accession>
<organism evidence="1 2">
    <name type="scientific">Bauhinia variegata</name>
    <name type="common">Purple orchid tree</name>
    <name type="synonym">Phanera variegata</name>
    <dbReference type="NCBI Taxonomy" id="167791"/>
    <lineage>
        <taxon>Eukaryota</taxon>
        <taxon>Viridiplantae</taxon>
        <taxon>Streptophyta</taxon>
        <taxon>Embryophyta</taxon>
        <taxon>Tracheophyta</taxon>
        <taxon>Spermatophyta</taxon>
        <taxon>Magnoliopsida</taxon>
        <taxon>eudicotyledons</taxon>
        <taxon>Gunneridae</taxon>
        <taxon>Pentapetalae</taxon>
        <taxon>rosids</taxon>
        <taxon>fabids</taxon>
        <taxon>Fabales</taxon>
        <taxon>Fabaceae</taxon>
        <taxon>Cercidoideae</taxon>
        <taxon>Cercideae</taxon>
        <taxon>Bauhiniinae</taxon>
        <taxon>Bauhinia</taxon>
    </lineage>
</organism>
<gene>
    <name evidence="1" type="ORF">L6164_021569</name>
</gene>
<evidence type="ECO:0000313" key="1">
    <source>
        <dbReference type="EMBL" id="KAI4329287.1"/>
    </source>
</evidence>
<evidence type="ECO:0000313" key="2">
    <source>
        <dbReference type="Proteomes" id="UP000828941"/>
    </source>
</evidence>
<name>A0ACB9MYW4_BAUVA</name>
<dbReference type="EMBL" id="CM039433">
    <property type="protein sequence ID" value="KAI4329287.1"/>
    <property type="molecule type" value="Genomic_DNA"/>
</dbReference>
<comment type="caution">
    <text evidence="1">The sequence shown here is derived from an EMBL/GenBank/DDBJ whole genome shotgun (WGS) entry which is preliminary data.</text>
</comment>
<keyword evidence="2" id="KW-1185">Reference proteome</keyword>